<keyword evidence="8" id="KW-0472">Membrane</keyword>
<dbReference type="InterPro" id="IPR032675">
    <property type="entry name" value="LRR_dom_sf"/>
</dbReference>
<evidence type="ECO:0000256" key="8">
    <source>
        <dbReference type="ARBA" id="ARBA00023136"/>
    </source>
</evidence>
<keyword evidence="3" id="KW-1003">Cell membrane</keyword>
<dbReference type="SUPFAM" id="SSF52058">
    <property type="entry name" value="L domain-like"/>
    <property type="match status" value="1"/>
</dbReference>
<protein>
    <submittedName>
        <fullName evidence="11">Uncharacterized protein</fullName>
    </submittedName>
</protein>
<evidence type="ECO:0000256" key="5">
    <source>
        <dbReference type="ARBA" id="ARBA00022692"/>
    </source>
</evidence>
<evidence type="ECO:0000256" key="1">
    <source>
        <dbReference type="ARBA" id="ARBA00004251"/>
    </source>
</evidence>
<sequence length="148" mass="16372">MGNLMELESLDLSHNNLSGVIPPQLTELTFLQSFDVSHNNLTGPIPQGNQFGTFENTSFEDNSGLCGIPLSKKCEDSKALPLPPSAVEDDDDSGSSIELDWKFILAGGISGFVVGVALGDMAITKRHRWFLKVFRRIPPIMEIRRRRN</sequence>
<dbReference type="PANTHER" id="PTHR27004">
    <property type="entry name" value="RECEPTOR-LIKE PROTEIN 12 ISOFORM X1"/>
    <property type="match status" value="1"/>
</dbReference>
<accession>A0AA88E985</accession>
<proteinExistence type="inferred from homology"/>
<keyword evidence="4" id="KW-0433">Leucine-rich repeat</keyword>
<dbReference type="PROSITE" id="PS51450">
    <property type="entry name" value="LRR"/>
    <property type="match status" value="1"/>
</dbReference>
<dbReference type="Proteomes" id="UP001187192">
    <property type="component" value="Unassembled WGS sequence"/>
</dbReference>
<gene>
    <name evidence="11" type="ORF">TIFTF001_039466</name>
</gene>
<dbReference type="Pfam" id="PF00560">
    <property type="entry name" value="LRR_1"/>
    <property type="match status" value="2"/>
</dbReference>
<dbReference type="Gene3D" id="3.80.10.10">
    <property type="entry name" value="Ribonuclease Inhibitor"/>
    <property type="match status" value="1"/>
</dbReference>
<comment type="similarity">
    <text evidence="2">Belongs to the RLP family.</text>
</comment>
<evidence type="ECO:0000256" key="7">
    <source>
        <dbReference type="ARBA" id="ARBA00022989"/>
    </source>
</evidence>
<evidence type="ECO:0000256" key="4">
    <source>
        <dbReference type="ARBA" id="ARBA00022614"/>
    </source>
</evidence>
<evidence type="ECO:0000313" key="11">
    <source>
        <dbReference type="EMBL" id="GMN70422.1"/>
    </source>
</evidence>
<reference evidence="11" key="1">
    <citation type="submission" date="2023-07" db="EMBL/GenBank/DDBJ databases">
        <title>draft genome sequence of fig (Ficus carica).</title>
        <authorList>
            <person name="Takahashi T."/>
            <person name="Nishimura K."/>
        </authorList>
    </citation>
    <scope>NUCLEOTIDE SEQUENCE</scope>
</reference>
<keyword evidence="6" id="KW-0677">Repeat</keyword>
<keyword evidence="10" id="KW-0325">Glycoprotein</keyword>
<evidence type="ECO:0000313" key="12">
    <source>
        <dbReference type="Proteomes" id="UP001187192"/>
    </source>
</evidence>
<keyword evidence="5" id="KW-0812">Transmembrane</keyword>
<organism evidence="11 12">
    <name type="scientific">Ficus carica</name>
    <name type="common">Common fig</name>
    <dbReference type="NCBI Taxonomy" id="3494"/>
    <lineage>
        <taxon>Eukaryota</taxon>
        <taxon>Viridiplantae</taxon>
        <taxon>Streptophyta</taxon>
        <taxon>Embryophyta</taxon>
        <taxon>Tracheophyta</taxon>
        <taxon>Spermatophyta</taxon>
        <taxon>Magnoliopsida</taxon>
        <taxon>eudicotyledons</taxon>
        <taxon>Gunneridae</taxon>
        <taxon>Pentapetalae</taxon>
        <taxon>rosids</taxon>
        <taxon>fabids</taxon>
        <taxon>Rosales</taxon>
        <taxon>Moraceae</taxon>
        <taxon>Ficeae</taxon>
        <taxon>Ficus</taxon>
    </lineage>
</organism>
<dbReference type="PRINTS" id="PR00019">
    <property type="entry name" value="LEURICHRPT"/>
</dbReference>
<comment type="subcellular location">
    <subcellularLocation>
        <location evidence="1">Cell membrane</location>
        <topology evidence="1">Single-pass type I membrane protein</topology>
    </subcellularLocation>
</comment>
<evidence type="ECO:0000256" key="2">
    <source>
        <dbReference type="ARBA" id="ARBA00009592"/>
    </source>
</evidence>
<evidence type="ECO:0000256" key="9">
    <source>
        <dbReference type="ARBA" id="ARBA00023170"/>
    </source>
</evidence>
<keyword evidence="7" id="KW-1133">Transmembrane helix</keyword>
<evidence type="ECO:0000256" key="10">
    <source>
        <dbReference type="ARBA" id="ARBA00023180"/>
    </source>
</evidence>
<evidence type="ECO:0000256" key="6">
    <source>
        <dbReference type="ARBA" id="ARBA00022737"/>
    </source>
</evidence>
<keyword evidence="12" id="KW-1185">Reference proteome</keyword>
<dbReference type="GO" id="GO:0005886">
    <property type="term" value="C:plasma membrane"/>
    <property type="evidence" value="ECO:0007669"/>
    <property type="project" value="UniProtKB-SubCell"/>
</dbReference>
<dbReference type="EMBL" id="BTGU01001141">
    <property type="protein sequence ID" value="GMN70422.1"/>
    <property type="molecule type" value="Genomic_DNA"/>
</dbReference>
<dbReference type="AlphaFoldDB" id="A0AA88E985"/>
<comment type="caution">
    <text evidence="11">The sequence shown here is derived from an EMBL/GenBank/DDBJ whole genome shotgun (WGS) entry which is preliminary data.</text>
</comment>
<dbReference type="InterPro" id="IPR001611">
    <property type="entry name" value="Leu-rich_rpt"/>
</dbReference>
<name>A0AA88E985_FICCA</name>
<keyword evidence="9" id="KW-0675">Receptor</keyword>
<dbReference type="PANTHER" id="PTHR27004:SF447">
    <property type="entry name" value="RECEPTOR LIKE PROTEIN 30-LIKE"/>
    <property type="match status" value="1"/>
</dbReference>
<evidence type="ECO:0000256" key="3">
    <source>
        <dbReference type="ARBA" id="ARBA00022475"/>
    </source>
</evidence>